<organism evidence="1 2">
    <name type="scientific">Pelotomaculum schinkii</name>
    <dbReference type="NCBI Taxonomy" id="78350"/>
    <lineage>
        <taxon>Bacteria</taxon>
        <taxon>Bacillati</taxon>
        <taxon>Bacillota</taxon>
        <taxon>Clostridia</taxon>
        <taxon>Eubacteriales</taxon>
        <taxon>Desulfotomaculaceae</taxon>
        <taxon>Pelotomaculum</taxon>
    </lineage>
</organism>
<protein>
    <submittedName>
        <fullName evidence="1">Uncharacterized protein</fullName>
    </submittedName>
</protein>
<sequence length="47" mass="5598">MEDKKNEEKKRKGFLERLFKPKGGCCCDVKFVPIKEDEHKDSDQQKK</sequence>
<dbReference type="Proteomes" id="UP000298324">
    <property type="component" value="Unassembled WGS sequence"/>
</dbReference>
<dbReference type="RefSeq" id="WP_190259321.1">
    <property type="nucleotide sequence ID" value="NZ_QFGA01000003.1"/>
</dbReference>
<comment type="caution">
    <text evidence="1">The sequence shown here is derived from an EMBL/GenBank/DDBJ whole genome shotgun (WGS) entry which is preliminary data.</text>
</comment>
<proteinExistence type="predicted"/>
<dbReference type="AlphaFoldDB" id="A0A4Y7R8W9"/>
<reference evidence="1 2" key="1">
    <citation type="journal article" date="2018" name="Environ. Microbiol.">
        <title>Novel energy conservation strategies and behaviour of Pelotomaculum schinkii driving syntrophic propionate catabolism.</title>
        <authorList>
            <person name="Hidalgo-Ahumada C.A.P."/>
            <person name="Nobu M.K."/>
            <person name="Narihiro T."/>
            <person name="Tamaki H."/>
            <person name="Liu W.T."/>
            <person name="Kamagata Y."/>
            <person name="Stams A.J.M."/>
            <person name="Imachi H."/>
            <person name="Sousa D.Z."/>
        </authorList>
    </citation>
    <scope>NUCLEOTIDE SEQUENCE [LARGE SCALE GENOMIC DNA]</scope>
    <source>
        <strain evidence="1 2">HH</strain>
    </source>
</reference>
<keyword evidence="2" id="KW-1185">Reference proteome</keyword>
<gene>
    <name evidence="1" type="ORF">Psch_03843</name>
</gene>
<evidence type="ECO:0000313" key="1">
    <source>
        <dbReference type="EMBL" id="TEB05080.1"/>
    </source>
</evidence>
<dbReference type="EMBL" id="QFGA01000003">
    <property type="protein sequence ID" value="TEB05080.1"/>
    <property type="molecule type" value="Genomic_DNA"/>
</dbReference>
<accession>A0A4Y7R8W9</accession>
<evidence type="ECO:0000313" key="2">
    <source>
        <dbReference type="Proteomes" id="UP000298324"/>
    </source>
</evidence>
<name>A0A4Y7R8W9_9FIRM</name>